<keyword evidence="6" id="KW-1185">Reference proteome</keyword>
<dbReference type="PANTHER" id="PTHR43132:SF6">
    <property type="entry name" value="HTH-TYPE TRANSCRIPTIONAL REPRESSOR CZRA"/>
    <property type="match status" value="1"/>
</dbReference>
<keyword evidence="2" id="KW-0238">DNA-binding</keyword>
<name>A0ABQ3UW37_9CHLR</name>
<dbReference type="PANTHER" id="PTHR43132">
    <property type="entry name" value="ARSENICAL RESISTANCE OPERON REPRESSOR ARSR-RELATED"/>
    <property type="match status" value="1"/>
</dbReference>
<feature type="domain" description="HTH arsR-type" evidence="4">
    <location>
        <begin position="23"/>
        <end position="117"/>
    </location>
</feature>
<dbReference type="InterPro" id="IPR018334">
    <property type="entry name" value="ArsR_HTH"/>
</dbReference>
<dbReference type="InterPro" id="IPR001845">
    <property type="entry name" value="HTH_ArsR_DNA-bd_dom"/>
</dbReference>
<dbReference type="PROSITE" id="PS00846">
    <property type="entry name" value="HTH_ARSR_1"/>
    <property type="match status" value="1"/>
</dbReference>
<evidence type="ECO:0000259" key="4">
    <source>
        <dbReference type="PROSITE" id="PS50987"/>
    </source>
</evidence>
<dbReference type="Pfam" id="PF01022">
    <property type="entry name" value="HTH_5"/>
    <property type="match status" value="1"/>
</dbReference>
<gene>
    <name evidence="5" type="ORF">KSB_54580</name>
</gene>
<sequence length="132" mass="14907">MAKETGRSPIDAEAVVAAQQQALPEINLLLIVETFQALADPTRARILYALTRQTLCVRDLAIVVGVSESGVSHHLRFLRDRRLVKSRRDGTTIYYSVDDQHVAALFQEANYHVDHVQRGLPDHPYIIHSHED</sequence>
<dbReference type="InterPro" id="IPR051011">
    <property type="entry name" value="Metal_resp_trans_reg"/>
</dbReference>
<evidence type="ECO:0000313" key="5">
    <source>
        <dbReference type="EMBL" id="GHO56983.1"/>
    </source>
</evidence>
<organism evidence="5 6">
    <name type="scientific">Ktedonobacter robiniae</name>
    <dbReference type="NCBI Taxonomy" id="2778365"/>
    <lineage>
        <taxon>Bacteria</taxon>
        <taxon>Bacillati</taxon>
        <taxon>Chloroflexota</taxon>
        <taxon>Ktedonobacteria</taxon>
        <taxon>Ktedonobacterales</taxon>
        <taxon>Ktedonobacteraceae</taxon>
        <taxon>Ktedonobacter</taxon>
    </lineage>
</organism>
<proteinExistence type="predicted"/>
<dbReference type="SUPFAM" id="SSF46785">
    <property type="entry name" value="Winged helix' DNA-binding domain"/>
    <property type="match status" value="1"/>
</dbReference>
<dbReference type="PROSITE" id="PS50987">
    <property type="entry name" value="HTH_ARSR_2"/>
    <property type="match status" value="1"/>
</dbReference>
<evidence type="ECO:0000256" key="2">
    <source>
        <dbReference type="ARBA" id="ARBA00023125"/>
    </source>
</evidence>
<dbReference type="SMART" id="SM00418">
    <property type="entry name" value="HTH_ARSR"/>
    <property type="match status" value="1"/>
</dbReference>
<evidence type="ECO:0000313" key="6">
    <source>
        <dbReference type="Proteomes" id="UP000654345"/>
    </source>
</evidence>
<comment type="caution">
    <text evidence="5">The sequence shown here is derived from an EMBL/GenBank/DDBJ whole genome shotgun (WGS) entry which is preliminary data.</text>
</comment>
<dbReference type="Gene3D" id="1.10.10.10">
    <property type="entry name" value="Winged helix-like DNA-binding domain superfamily/Winged helix DNA-binding domain"/>
    <property type="match status" value="1"/>
</dbReference>
<protein>
    <recommendedName>
        <fullName evidence="4">HTH arsR-type domain-containing protein</fullName>
    </recommendedName>
</protein>
<dbReference type="InterPro" id="IPR036388">
    <property type="entry name" value="WH-like_DNA-bd_sf"/>
</dbReference>
<dbReference type="NCBIfam" id="NF033788">
    <property type="entry name" value="HTH_metalloreg"/>
    <property type="match status" value="1"/>
</dbReference>
<keyword evidence="3" id="KW-0804">Transcription</keyword>
<dbReference type="RefSeq" id="WP_201373429.1">
    <property type="nucleotide sequence ID" value="NZ_BNJG01000002.1"/>
</dbReference>
<dbReference type="PRINTS" id="PR00778">
    <property type="entry name" value="HTHARSR"/>
</dbReference>
<dbReference type="InterPro" id="IPR011991">
    <property type="entry name" value="ArsR-like_HTH"/>
</dbReference>
<dbReference type="Proteomes" id="UP000654345">
    <property type="component" value="Unassembled WGS sequence"/>
</dbReference>
<evidence type="ECO:0000256" key="1">
    <source>
        <dbReference type="ARBA" id="ARBA00023015"/>
    </source>
</evidence>
<reference evidence="5 6" key="1">
    <citation type="journal article" date="2021" name="Int. J. Syst. Evol. Microbiol.">
        <title>Reticulibacter mediterranei gen. nov., sp. nov., within the new family Reticulibacteraceae fam. nov., and Ktedonospora formicarum gen. nov., sp. nov., Ktedonobacter robiniae sp. nov., Dictyobacter formicarum sp. nov. and Dictyobacter arantiisoli sp. nov., belonging to the class Ktedonobacteria.</title>
        <authorList>
            <person name="Yabe S."/>
            <person name="Zheng Y."/>
            <person name="Wang C.M."/>
            <person name="Sakai Y."/>
            <person name="Abe K."/>
            <person name="Yokota A."/>
            <person name="Donadio S."/>
            <person name="Cavaletti L."/>
            <person name="Monciardini P."/>
        </authorList>
    </citation>
    <scope>NUCLEOTIDE SEQUENCE [LARGE SCALE GENOMIC DNA]</scope>
    <source>
        <strain evidence="5 6">SOSP1-30</strain>
    </source>
</reference>
<dbReference type="EMBL" id="BNJG01000002">
    <property type="protein sequence ID" value="GHO56983.1"/>
    <property type="molecule type" value="Genomic_DNA"/>
</dbReference>
<dbReference type="CDD" id="cd00090">
    <property type="entry name" value="HTH_ARSR"/>
    <property type="match status" value="1"/>
</dbReference>
<keyword evidence="1" id="KW-0805">Transcription regulation</keyword>
<accession>A0ABQ3UW37</accession>
<evidence type="ECO:0000256" key="3">
    <source>
        <dbReference type="ARBA" id="ARBA00023163"/>
    </source>
</evidence>
<dbReference type="InterPro" id="IPR036390">
    <property type="entry name" value="WH_DNA-bd_sf"/>
</dbReference>